<keyword evidence="3" id="KW-0732">Signal</keyword>
<evidence type="ECO:0000256" key="1">
    <source>
        <dbReference type="ARBA" id="ARBA00004613"/>
    </source>
</evidence>
<organism evidence="4 5">
    <name type="scientific">Faecalicatena fissicatena</name>
    <dbReference type="NCBI Taxonomy" id="290055"/>
    <lineage>
        <taxon>Bacteria</taxon>
        <taxon>Bacillati</taxon>
        <taxon>Bacillota</taxon>
        <taxon>Clostridia</taxon>
        <taxon>Lachnospirales</taxon>
        <taxon>Lachnospiraceae</taxon>
        <taxon>Faecalicatena</taxon>
    </lineage>
</organism>
<keyword evidence="5" id="KW-1185">Reference proteome</keyword>
<dbReference type="InterPro" id="IPR011050">
    <property type="entry name" value="Pectin_lyase_fold/virulence"/>
</dbReference>
<dbReference type="SMART" id="SM00710">
    <property type="entry name" value="PbH1"/>
    <property type="match status" value="7"/>
</dbReference>
<protein>
    <recommendedName>
        <fullName evidence="6">Plasmin and fibronectin-binding protein A</fullName>
    </recommendedName>
</protein>
<keyword evidence="2" id="KW-0964">Secreted</keyword>
<comment type="subcellular location">
    <subcellularLocation>
        <location evidence="1">Secreted</location>
    </subcellularLocation>
</comment>
<comment type="caution">
    <text evidence="4">The sequence shown here is derived from an EMBL/GenBank/DDBJ whole genome shotgun (WGS) entry which is preliminary data.</text>
</comment>
<reference evidence="4 5" key="1">
    <citation type="journal article" date="2020" name="Cell Host Microbe">
        <title>Functional and Genomic Variation between Human-Derived Isolates of Lachnospiraceae Reveals Inter- and Intra-Species Diversity.</title>
        <authorList>
            <person name="Sorbara M.T."/>
            <person name="Littmann E.R."/>
            <person name="Fontana E."/>
            <person name="Moody T.U."/>
            <person name="Kohout C.E."/>
            <person name="Gjonbalaj M."/>
            <person name="Eaton V."/>
            <person name="Seok R."/>
            <person name="Leiner I.M."/>
            <person name="Pamer E.G."/>
        </authorList>
    </citation>
    <scope>NUCLEOTIDE SEQUENCE [LARGE SCALE GENOMIC DNA]</scope>
    <source>
        <strain evidence="4 5">MSK.14.16</strain>
    </source>
</reference>
<evidence type="ECO:0008006" key="6">
    <source>
        <dbReference type="Google" id="ProtNLM"/>
    </source>
</evidence>
<dbReference type="InterPro" id="IPR012334">
    <property type="entry name" value="Pectin_lyas_fold"/>
</dbReference>
<dbReference type="EMBL" id="JAAWUZ010000017">
    <property type="protein sequence ID" value="NSG29938.1"/>
    <property type="molecule type" value="Genomic_DNA"/>
</dbReference>
<feature type="signal peptide" evidence="3">
    <location>
        <begin position="1"/>
        <end position="24"/>
    </location>
</feature>
<dbReference type="RefSeq" id="WP_022118485.1">
    <property type="nucleotide sequence ID" value="NZ_JAAWUU010000016.1"/>
</dbReference>
<dbReference type="SUPFAM" id="SSF51126">
    <property type="entry name" value="Pectin lyase-like"/>
    <property type="match status" value="1"/>
</dbReference>
<accession>A0ABX2GWG8</accession>
<dbReference type="InterPro" id="IPR006626">
    <property type="entry name" value="PbH1"/>
</dbReference>
<dbReference type="PANTHER" id="PTHR31375">
    <property type="match status" value="1"/>
</dbReference>
<dbReference type="Proteomes" id="UP000821846">
    <property type="component" value="Unassembled WGS sequence"/>
</dbReference>
<name>A0ABX2GWG8_9FIRM</name>
<evidence type="ECO:0000256" key="2">
    <source>
        <dbReference type="ARBA" id="ARBA00022525"/>
    </source>
</evidence>
<evidence type="ECO:0000313" key="5">
    <source>
        <dbReference type="Proteomes" id="UP000821846"/>
    </source>
</evidence>
<feature type="chain" id="PRO_5045854367" description="Plasmin and fibronectin-binding protein A" evidence="3">
    <location>
        <begin position="25"/>
        <end position="474"/>
    </location>
</feature>
<proteinExistence type="predicted"/>
<gene>
    <name evidence="4" type="ORF">HFM93_06530</name>
</gene>
<evidence type="ECO:0000313" key="4">
    <source>
        <dbReference type="EMBL" id="NSG29938.1"/>
    </source>
</evidence>
<sequence>MKSRNLKAMLFGAAFAASLTFVGAQPQMPLFPALEVHAASYQDVELDSKYDFEKAFQKALDVARDSEDKNTIYRIKIPAGTYKAGSCFNVYSNTYIDMEGVTLIRTSGSSMFRFGRSEDVKKISGYTGFKNITFHGGTIDGQGAQHGYKSTLLRFAHASDVTIENMTLTNTYSSHSIEFAAAQNVTINNCVFSDYHGKADSNNEAIQIETLQRDHFASYGKYDETPNRNITITNCTFKNVQRGVGTHAAIVGCYHSNIRIENNKFINIPGYAIIATNYINSSIKNNEITDCASGIIFRDMAITLYPSEKGNKSKTPKISSKSVIANNKIEITDKKYKNVNYGIQLLGEYRSKKKGNIPKGDYRVYGVQVYGNEITLKNASYGIWLNGTGKIRVNNNVINMQVPKKASGKSGGTVVRVISSKGSRINGNTIINTSKNKNKKLYRGIELIGKKAGSASGNKFKGFAKKQQTIKRKS</sequence>
<evidence type="ECO:0000256" key="3">
    <source>
        <dbReference type="SAM" id="SignalP"/>
    </source>
</evidence>
<dbReference type="Gene3D" id="2.160.20.10">
    <property type="entry name" value="Single-stranded right-handed beta-helix, Pectin lyase-like"/>
    <property type="match status" value="1"/>
</dbReference>